<dbReference type="Proteomes" id="UP000185003">
    <property type="component" value="Unassembled WGS sequence"/>
</dbReference>
<gene>
    <name evidence="2" type="ORF">SAMN04488055_0306</name>
</gene>
<reference evidence="3" key="1">
    <citation type="submission" date="2016-11" db="EMBL/GenBank/DDBJ databases">
        <authorList>
            <person name="Varghese N."/>
            <person name="Submissions S."/>
        </authorList>
    </citation>
    <scope>NUCLEOTIDE SEQUENCE [LARGE SCALE GENOMIC DNA]</scope>
    <source>
        <strain evidence="3">DSM 24787</strain>
    </source>
</reference>
<dbReference type="EMBL" id="FSRA01000001">
    <property type="protein sequence ID" value="SIN66057.1"/>
    <property type="molecule type" value="Genomic_DNA"/>
</dbReference>
<accession>A0A1N6D5S0</accession>
<organism evidence="2 3">
    <name type="scientific">Chitinophaga niabensis</name>
    <dbReference type="NCBI Taxonomy" id="536979"/>
    <lineage>
        <taxon>Bacteria</taxon>
        <taxon>Pseudomonadati</taxon>
        <taxon>Bacteroidota</taxon>
        <taxon>Chitinophagia</taxon>
        <taxon>Chitinophagales</taxon>
        <taxon>Chitinophagaceae</taxon>
        <taxon>Chitinophaga</taxon>
    </lineage>
</organism>
<keyword evidence="1" id="KW-0472">Membrane</keyword>
<keyword evidence="3" id="KW-1185">Reference proteome</keyword>
<proteinExistence type="predicted"/>
<dbReference type="AlphaFoldDB" id="A0A1N6D5S0"/>
<keyword evidence="1" id="KW-1133">Transmembrane helix</keyword>
<evidence type="ECO:0000256" key="1">
    <source>
        <dbReference type="SAM" id="Phobius"/>
    </source>
</evidence>
<evidence type="ECO:0000313" key="3">
    <source>
        <dbReference type="Proteomes" id="UP000185003"/>
    </source>
</evidence>
<keyword evidence="1" id="KW-0812">Transmembrane</keyword>
<name>A0A1N6D5S0_9BACT</name>
<evidence type="ECO:0000313" key="2">
    <source>
        <dbReference type="EMBL" id="SIN66057.1"/>
    </source>
</evidence>
<dbReference type="STRING" id="536979.SAMN04488055_0306"/>
<feature type="transmembrane region" description="Helical" evidence="1">
    <location>
        <begin position="173"/>
        <end position="190"/>
    </location>
</feature>
<protein>
    <recommendedName>
        <fullName evidence="4">TIGR04222 domain-containing protein</fullName>
    </recommendedName>
</protein>
<feature type="transmembrane region" description="Helical" evidence="1">
    <location>
        <begin position="150"/>
        <end position="167"/>
    </location>
</feature>
<evidence type="ECO:0008006" key="4">
    <source>
        <dbReference type="Google" id="ProtNLM"/>
    </source>
</evidence>
<sequence length="229" mass="25226">MKFANDPLWQKIDTFSLHDPAFTQKLAKENNWTPGFTERAISEYKRFIYLCCIMPNGASPPPVVDEVWHLHILYTVNYWEEFCDRTLGRKLHHHPSGGGLGEKERHVNWLEDTIKNYRFIFEEEPPPDIWGTASPPNLNINPPSGNKRPVFPRSILVLLLIILIAVFNNMNYAFLPWITFGAIIIIVLSASSNKKGNGSGGCSGSSCSSSCSSSCGSSCGGGCGGCGGD</sequence>